<dbReference type="PROSITE" id="PS50010">
    <property type="entry name" value="DH_2"/>
    <property type="match status" value="1"/>
</dbReference>
<dbReference type="Gene3D" id="1.20.900.10">
    <property type="entry name" value="Dbl homology (DH) domain"/>
    <property type="match status" value="1"/>
</dbReference>
<dbReference type="EMBL" id="CACRXK020026379">
    <property type="protein sequence ID" value="CAB4040157.1"/>
    <property type="molecule type" value="Genomic_DNA"/>
</dbReference>
<dbReference type="InterPro" id="IPR051092">
    <property type="entry name" value="FYVE_RhoGEF_PH"/>
</dbReference>
<dbReference type="Gene3D" id="2.30.29.30">
    <property type="entry name" value="Pleckstrin-homology domain (PH domain)/Phosphotyrosine-binding domain (PTB)"/>
    <property type="match status" value="1"/>
</dbReference>
<dbReference type="PANTHER" id="PTHR12673">
    <property type="entry name" value="FACIOGENITAL DYSPLASIA PROTEIN"/>
    <property type="match status" value="1"/>
</dbReference>
<reference evidence="1" key="1">
    <citation type="submission" date="2020-04" db="EMBL/GenBank/DDBJ databases">
        <authorList>
            <person name="Alioto T."/>
            <person name="Alioto T."/>
            <person name="Gomez Garrido J."/>
        </authorList>
    </citation>
    <scope>NUCLEOTIDE SEQUENCE</scope>
    <source>
        <strain evidence="1">A484AB</strain>
    </source>
</reference>
<dbReference type="Proteomes" id="UP001152795">
    <property type="component" value="Unassembled WGS sequence"/>
</dbReference>
<dbReference type="InterPro" id="IPR000219">
    <property type="entry name" value="DH_dom"/>
</dbReference>
<keyword evidence="2" id="KW-1185">Reference proteome</keyword>
<dbReference type="AlphaFoldDB" id="A0A6S7K6D8"/>
<gene>
    <name evidence="1" type="ORF">PACLA_8A038082</name>
</gene>
<organism evidence="1 2">
    <name type="scientific">Paramuricea clavata</name>
    <name type="common">Red gorgonian</name>
    <name type="synonym">Violescent sea-whip</name>
    <dbReference type="NCBI Taxonomy" id="317549"/>
    <lineage>
        <taxon>Eukaryota</taxon>
        <taxon>Metazoa</taxon>
        <taxon>Cnidaria</taxon>
        <taxon>Anthozoa</taxon>
        <taxon>Octocorallia</taxon>
        <taxon>Malacalcyonacea</taxon>
        <taxon>Plexauridae</taxon>
        <taxon>Paramuricea</taxon>
    </lineage>
</organism>
<dbReference type="InterPro" id="IPR035899">
    <property type="entry name" value="DBL_dom_sf"/>
</dbReference>
<dbReference type="OrthoDB" id="245697at2759"/>
<protein>
    <submittedName>
        <fullName evidence="1">Rho guanine nucleotide exchange factor 39-like</fullName>
    </submittedName>
</protein>
<proteinExistence type="predicted"/>
<sequence length="77" mass="8927">MLLENLLWKTPDEHSDFTKLKEAVDQISKVALHINENIRQHENFQKMLNIQNSFSREGAPKLLAPGRIFIKEGTLLK</sequence>
<dbReference type="GO" id="GO:0005085">
    <property type="term" value="F:guanyl-nucleotide exchange factor activity"/>
    <property type="evidence" value="ECO:0007669"/>
    <property type="project" value="InterPro"/>
</dbReference>
<evidence type="ECO:0000313" key="2">
    <source>
        <dbReference type="Proteomes" id="UP001152795"/>
    </source>
</evidence>
<dbReference type="InterPro" id="IPR011993">
    <property type="entry name" value="PH-like_dom_sf"/>
</dbReference>
<accession>A0A6S7K6D8</accession>
<name>A0A6S7K6D8_PARCT</name>
<dbReference type="GO" id="GO:0005737">
    <property type="term" value="C:cytoplasm"/>
    <property type="evidence" value="ECO:0007669"/>
    <property type="project" value="TreeGrafter"/>
</dbReference>
<comment type="caution">
    <text evidence="1">The sequence shown here is derived from an EMBL/GenBank/DDBJ whole genome shotgun (WGS) entry which is preliminary data.</text>
</comment>
<dbReference type="SUPFAM" id="SSF48065">
    <property type="entry name" value="DBL homology domain (DH-domain)"/>
    <property type="match status" value="1"/>
</dbReference>
<evidence type="ECO:0000313" key="1">
    <source>
        <dbReference type="EMBL" id="CAB4040157.1"/>
    </source>
</evidence>
<feature type="non-terminal residue" evidence="1">
    <location>
        <position position="1"/>
    </location>
</feature>
<dbReference type="PANTHER" id="PTHR12673:SF159">
    <property type="entry name" value="LD03170P"/>
    <property type="match status" value="1"/>
</dbReference>